<feature type="compositionally biased region" description="Basic and acidic residues" evidence="1">
    <location>
        <begin position="104"/>
        <end position="113"/>
    </location>
</feature>
<dbReference type="Proteomes" id="UP000705867">
    <property type="component" value="Unassembled WGS sequence"/>
</dbReference>
<sequence length="213" mass="23280">MSREEKPLPKPPSTPFGRKKQFGGPENENTLLSDRLAMAMAEGKLEEYMQQEMPDNEYARTLTMMMMGMTGMTGNMSGIAGMMPGGLFTAPPKAETEPGASKGSEQKGEEKEPALQLPDDLINAVQAGEVKEVMDLLRREHCKMHPDAEPVPPAEPVPSSPASGSNLTRQPSVEMEVVDTLAGIAEENGVSVDWLILRALKMYVKEYKETGRL</sequence>
<evidence type="ECO:0000256" key="1">
    <source>
        <dbReference type="SAM" id="MobiDB-lite"/>
    </source>
</evidence>
<organism evidence="2 3">
    <name type="scientific">Candidatus Nitrobium versatile</name>
    <dbReference type="NCBI Taxonomy" id="2884831"/>
    <lineage>
        <taxon>Bacteria</taxon>
        <taxon>Pseudomonadati</taxon>
        <taxon>Nitrospirota</taxon>
        <taxon>Nitrospiria</taxon>
        <taxon>Nitrospirales</taxon>
        <taxon>Nitrospiraceae</taxon>
        <taxon>Candidatus Nitrobium</taxon>
    </lineage>
</organism>
<reference evidence="2" key="2">
    <citation type="submission" date="2021-08" db="EMBL/GenBank/DDBJ databases">
        <authorList>
            <person name="Dalcin Martins P."/>
        </authorList>
    </citation>
    <scope>NUCLEOTIDE SEQUENCE</scope>
    <source>
        <strain evidence="2">MAG_39</strain>
    </source>
</reference>
<evidence type="ECO:0000313" key="2">
    <source>
        <dbReference type="EMBL" id="MBZ0155199.1"/>
    </source>
</evidence>
<feature type="region of interest" description="Disordered" evidence="1">
    <location>
        <begin position="1"/>
        <end position="31"/>
    </location>
</feature>
<feature type="region of interest" description="Disordered" evidence="1">
    <location>
        <begin position="83"/>
        <end position="115"/>
    </location>
</feature>
<feature type="region of interest" description="Disordered" evidence="1">
    <location>
        <begin position="145"/>
        <end position="171"/>
    </location>
</feature>
<dbReference type="AlphaFoldDB" id="A0A953JAF4"/>
<proteinExistence type="predicted"/>
<comment type="caution">
    <text evidence="2">The sequence shown here is derived from an EMBL/GenBank/DDBJ whole genome shotgun (WGS) entry which is preliminary data.</text>
</comment>
<reference evidence="2" key="1">
    <citation type="journal article" date="2021" name="bioRxiv">
        <title>Unraveling nitrogen, sulfur and carbon metabolic pathways and microbial community transcriptional responses to substrate deprivation and toxicity stresses in a bioreactor mimicking anoxic brackish coastal sediment conditions.</title>
        <authorList>
            <person name="Martins P.D."/>
            <person name="Echeveste M.J."/>
            <person name="Arshad A."/>
            <person name="Kurth J."/>
            <person name="Ouboter H."/>
            <person name="Jetten M.S.M."/>
            <person name="Welte C.U."/>
        </authorList>
    </citation>
    <scope>NUCLEOTIDE SEQUENCE</scope>
    <source>
        <strain evidence="2">MAG_39</strain>
    </source>
</reference>
<evidence type="ECO:0000313" key="3">
    <source>
        <dbReference type="Proteomes" id="UP000705867"/>
    </source>
</evidence>
<protein>
    <submittedName>
        <fullName evidence="2">Uncharacterized protein</fullName>
    </submittedName>
</protein>
<dbReference type="EMBL" id="JAIOIV010000028">
    <property type="protein sequence ID" value="MBZ0155199.1"/>
    <property type="molecule type" value="Genomic_DNA"/>
</dbReference>
<accession>A0A953JAF4</accession>
<feature type="compositionally biased region" description="Pro residues" evidence="1">
    <location>
        <begin position="149"/>
        <end position="159"/>
    </location>
</feature>
<gene>
    <name evidence="2" type="ORF">K8I29_03170</name>
</gene>
<name>A0A953JAF4_9BACT</name>